<dbReference type="GO" id="GO:0008170">
    <property type="term" value="F:N-methyltransferase activity"/>
    <property type="evidence" value="ECO:0007669"/>
    <property type="project" value="InterPro"/>
</dbReference>
<gene>
    <name evidence="3" type="ORF">C1I95_24315</name>
</gene>
<evidence type="ECO:0000313" key="3">
    <source>
        <dbReference type="EMBL" id="PZG13125.1"/>
    </source>
</evidence>
<dbReference type="InterPro" id="IPR029063">
    <property type="entry name" value="SAM-dependent_MTases_sf"/>
</dbReference>
<evidence type="ECO:0000256" key="1">
    <source>
        <dbReference type="SAM" id="MobiDB-lite"/>
    </source>
</evidence>
<keyword evidence="3" id="KW-0489">Methyltransferase</keyword>
<dbReference type="CDD" id="cd02440">
    <property type="entry name" value="AdoMet_MTases"/>
    <property type="match status" value="1"/>
</dbReference>
<reference evidence="3 4" key="1">
    <citation type="submission" date="2018-01" db="EMBL/GenBank/DDBJ databases">
        <title>Draft genome sequence of Jishengella sp. NA12.</title>
        <authorList>
            <person name="Sahin N."/>
            <person name="Ay H."/>
            <person name="Saygin H."/>
        </authorList>
    </citation>
    <scope>NUCLEOTIDE SEQUENCE [LARGE SCALE GENOMIC DNA]</scope>
    <source>
        <strain evidence="3 4">NA12</strain>
    </source>
</reference>
<dbReference type="Proteomes" id="UP000248924">
    <property type="component" value="Unassembled WGS sequence"/>
</dbReference>
<dbReference type="PANTHER" id="PTHR42998:SF1">
    <property type="entry name" value="TYPE I RESTRICTION ENZYME HINDI METHYLASE SUBUNIT"/>
    <property type="match status" value="1"/>
</dbReference>
<dbReference type="Gene3D" id="3.40.50.150">
    <property type="entry name" value="Vaccinia Virus protein VP39"/>
    <property type="match status" value="1"/>
</dbReference>
<name>A0A2W2E7D1_9ACTN</name>
<proteinExistence type="predicted"/>
<dbReference type="Pfam" id="PF02384">
    <property type="entry name" value="N6_Mtase"/>
    <property type="match status" value="1"/>
</dbReference>
<comment type="caution">
    <text evidence="3">The sequence shown here is derived from an EMBL/GenBank/DDBJ whole genome shotgun (WGS) entry which is preliminary data.</text>
</comment>
<dbReference type="SUPFAM" id="SSF53335">
    <property type="entry name" value="S-adenosyl-L-methionine-dependent methyltransferases"/>
    <property type="match status" value="1"/>
</dbReference>
<dbReference type="PANTHER" id="PTHR42998">
    <property type="entry name" value="TYPE I RESTRICTION ENZYME HINDVIIP M PROTEIN-RELATED"/>
    <property type="match status" value="1"/>
</dbReference>
<dbReference type="GO" id="GO:0003677">
    <property type="term" value="F:DNA binding"/>
    <property type="evidence" value="ECO:0007669"/>
    <property type="project" value="InterPro"/>
</dbReference>
<dbReference type="AlphaFoldDB" id="A0A2W2E7D1"/>
<keyword evidence="4" id="KW-1185">Reference proteome</keyword>
<dbReference type="InterPro" id="IPR003356">
    <property type="entry name" value="DNA_methylase_A-5"/>
</dbReference>
<evidence type="ECO:0000259" key="2">
    <source>
        <dbReference type="Pfam" id="PF02384"/>
    </source>
</evidence>
<feature type="domain" description="DNA methylase adenine-specific" evidence="2">
    <location>
        <begin position="197"/>
        <end position="441"/>
    </location>
</feature>
<dbReference type="InterPro" id="IPR052916">
    <property type="entry name" value="Type-I_RE_MTase_Subunit"/>
</dbReference>
<accession>A0A2W2E7D1</accession>
<organism evidence="3 4">
    <name type="scientific">Micromonospora craterilacus</name>
    <dbReference type="NCBI Taxonomy" id="1655439"/>
    <lineage>
        <taxon>Bacteria</taxon>
        <taxon>Bacillati</taxon>
        <taxon>Actinomycetota</taxon>
        <taxon>Actinomycetes</taxon>
        <taxon>Micromonosporales</taxon>
        <taxon>Micromonosporaceae</taxon>
        <taxon>Micromonospora</taxon>
    </lineage>
</organism>
<protein>
    <submittedName>
        <fullName evidence="3">N-6 DNA methylase</fullName>
    </submittedName>
</protein>
<evidence type="ECO:0000313" key="4">
    <source>
        <dbReference type="Proteomes" id="UP000248924"/>
    </source>
</evidence>
<feature type="region of interest" description="Disordered" evidence="1">
    <location>
        <begin position="1"/>
        <end position="24"/>
    </location>
</feature>
<feature type="compositionally biased region" description="Basic and acidic residues" evidence="1">
    <location>
        <begin position="1"/>
        <end position="14"/>
    </location>
</feature>
<dbReference type="GO" id="GO:0032259">
    <property type="term" value="P:methylation"/>
    <property type="evidence" value="ECO:0007669"/>
    <property type="project" value="UniProtKB-KW"/>
</dbReference>
<sequence>MLLRSGSERPRGRPADSGVQMPEETDTPVVLAEIARIASVGRAAVSNWRRRHATFPRAIGGTDANPQFSLIEVESWLLANGKLKHIGHLERLWPRFEVLGDRALSGRAIAEFGLKLLPQAIESPLAPSQDLPSAAVTLVDQAVEIACEEGARKTFDFLLGRWLETYVRQMSVTSPQLAELMVTAAMASMPVGLDAYGTVLDPACGSGELLLTVARHGWRTLLGTDIDPTSVALTSARLGLEISKRHAMSESDDRVLRTAAGGQLPVVDVRPGDSLRTDTHSQIKANLIISAPPYNERDWGHEELATDPRWKYGVPPRTESELAWVEHVLSRLAPDGVAVLLLPPAVASRRAGRRIRSALLRAGAVRAVIALPPGIAPPYSVALHLWILQAPPEEAQDNAVQEILLCDTSAVIASPGGKPQDFDWPRLQDHIGQMLDDFRSRGGSSRSPGTTKPLPSGCGIISVMTLLDEQVDLTPGRHVPLSAGEQVDLGEAWNNFKKILAELDAHSGRLSSLQFSAEPHRTVGMTSVSDLDRAEALKLRTGQPVEADVDSEDGFPGAVPVLHVRDLLLTGRPGGWLEPEAARKGVEAGLLTMAVAGDVIVAGVERAYRAWVHMGEPLIIGPQLYSMRVNSKLLDSWFLAGCLRAPANARQASTHATSSGRIDVRKLQVLQLALAEQSAYGDAFQAVARLEETLLGLHQVGTGLVARISDQLSAGRAHVY</sequence>
<dbReference type="PRINTS" id="PR00507">
    <property type="entry name" value="N12N6MTFRASE"/>
</dbReference>
<keyword evidence="3" id="KW-0808">Transferase</keyword>
<dbReference type="EMBL" id="POTY01000187">
    <property type="protein sequence ID" value="PZG13125.1"/>
    <property type="molecule type" value="Genomic_DNA"/>
</dbReference>